<organism evidence="6 7">
    <name type="scientific">Niastella vici</name>
    <dbReference type="NCBI Taxonomy" id="1703345"/>
    <lineage>
        <taxon>Bacteria</taxon>
        <taxon>Pseudomonadati</taxon>
        <taxon>Bacteroidota</taxon>
        <taxon>Chitinophagia</taxon>
        <taxon>Chitinophagales</taxon>
        <taxon>Chitinophagaceae</taxon>
        <taxon>Niastella</taxon>
    </lineage>
</organism>
<sequence>MKTIQSLKITISCMACALISTLCAAQSKTAFEPGKIWTDTEGNPINAHGGGILYYNGSYYWYGEIKKGKTWFVPGSNWENYRVNAGGVSCYSSKDLVNWKYEGVALSPNTTDSTNDLHISKVIERPKVIFNKNTGKFVMWLHIDAADYKYARAGVAVSDNPAGPFKYIRSERPNGNMARDMTIFQDDDGKAYHFYSSEENATMHICLLSDDYTEHTTIEKRILIGESREAPAVFKNGNRYYLITSGCTGWGPNPAAYAVADSIMGQWAPRTNPCTGAGGDKTWASQSTYVIPVQGQANSYIFMADRWNKLDLEHSYYVWLPLHMNSKGIPEIEWKEKWSVAK</sequence>
<keyword evidence="2 4" id="KW-0378">Hydrolase</keyword>
<feature type="chain" id="PRO_5012958102" evidence="5">
    <location>
        <begin position="25"/>
        <end position="342"/>
    </location>
</feature>
<dbReference type="Pfam" id="PF04616">
    <property type="entry name" value="Glyco_hydro_43"/>
    <property type="match status" value="1"/>
</dbReference>
<accession>A0A1V9G122</accession>
<protein>
    <submittedName>
        <fullName evidence="6">Glycosyl hydrolase family 43</fullName>
    </submittedName>
</protein>
<dbReference type="Proteomes" id="UP000192796">
    <property type="component" value="Unassembled WGS sequence"/>
</dbReference>
<keyword evidence="3 4" id="KW-0326">Glycosidase</keyword>
<dbReference type="AlphaFoldDB" id="A0A1V9G122"/>
<feature type="signal peptide" evidence="5">
    <location>
        <begin position="1"/>
        <end position="24"/>
    </location>
</feature>
<evidence type="ECO:0000256" key="1">
    <source>
        <dbReference type="ARBA" id="ARBA00009865"/>
    </source>
</evidence>
<dbReference type="EMBL" id="LVYD01000042">
    <property type="protein sequence ID" value="OQP64270.1"/>
    <property type="molecule type" value="Genomic_DNA"/>
</dbReference>
<dbReference type="OrthoDB" id="273314at2"/>
<dbReference type="STRING" id="1703345.A3860_20045"/>
<keyword evidence="7" id="KW-1185">Reference proteome</keyword>
<evidence type="ECO:0000313" key="7">
    <source>
        <dbReference type="Proteomes" id="UP000192796"/>
    </source>
</evidence>
<dbReference type="GO" id="GO:0004553">
    <property type="term" value="F:hydrolase activity, hydrolyzing O-glycosyl compounds"/>
    <property type="evidence" value="ECO:0007669"/>
    <property type="project" value="InterPro"/>
</dbReference>
<comment type="caution">
    <text evidence="6">The sequence shown here is derived from an EMBL/GenBank/DDBJ whole genome shotgun (WGS) entry which is preliminary data.</text>
</comment>
<dbReference type="SUPFAM" id="SSF75005">
    <property type="entry name" value="Arabinanase/levansucrase/invertase"/>
    <property type="match status" value="1"/>
</dbReference>
<proteinExistence type="inferred from homology"/>
<evidence type="ECO:0000256" key="4">
    <source>
        <dbReference type="RuleBase" id="RU361187"/>
    </source>
</evidence>
<evidence type="ECO:0000256" key="3">
    <source>
        <dbReference type="ARBA" id="ARBA00023295"/>
    </source>
</evidence>
<reference evidence="6 7" key="1">
    <citation type="submission" date="2016-03" db="EMBL/GenBank/DDBJ databases">
        <title>Niastella vici sp. nov., isolated from farmland soil.</title>
        <authorList>
            <person name="Chen L."/>
            <person name="Wang D."/>
            <person name="Yang S."/>
            <person name="Wang G."/>
        </authorList>
    </citation>
    <scope>NUCLEOTIDE SEQUENCE [LARGE SCALE GENOMIC DNA]</scope>
    <source>
        <strain evidence="6 7">DJ57</strain>
    </source>
</reference>
<gene>
    <name evidence="6" type="ORF">A3860_20045</name>
</gene>
<dbReference type="CDD" id="cd18825">
    <property type="entry name" value="GH43_CtGH43-like"/>
    <property type="match status" value="1"/>
</dbReference>
<dbReference type="Gene3D" id="2.115.10.20">
    <property type="entry name" value="Glycosyl hydrolase domain, family 43"/>
    <property type="match status" value="1"/>
</dbReference>
<name>A0A1V9G122_9BACT</name>
<dbReference type="GO" id="GO:0005975">
    <property type="term" value="P:carbohydrate metabolic process"/>
    <property type="evidence" value="ECO:0007669"/>
    <property type="project" value="InterPro"/>
</dbReference>
<evidence type="ECO:0000313" key="6">
    <source>
        <dbReference type="EMBL" id="OQP64270.1"/>
    </source>
</evidence>
<comment type="similarity">
    <text evidence="1 4">Belongs to the glycosyl hydrolase 43 family.</text>
</comment>
<evidence type="ECO:0000256" key="5">
    <source>
        <dbReference type="SAM" id="SignalP"/>
    </source>
</evidence>
<evidence type="ECO:0000256" key="2">
    <source>
        <dbReference type="ARBA" id="ARBA00022801"/>
    </source>
</evidence>
<dbReference type="InterPro" id="IPR023296">
    <property type="entry name" value="Glyco_hydro_beta-prop_sf"/>
</dbReference>
<dbReference type="PANTHER" id="PTHR22925:SF3">
    <property type="entry name" value="GLYCOSYL HYDROLASE FAMILY PROTEIN 43"/>
    <property type="match status" value="1"/>
</dbReference>
<dbReference type="PANTHER" id="PTHR22925">
    <property type="entry name" value="GLYCOSYL HYDROLASE 43 FAMILY MEMBER"/>
    <property type="match status" value="1"/>
</dbReference>
<dbReference type="InterPro" id="IPR006710">
    <property type="entry name" value="Glyco_hydro_43"/>
</dbReference>
<keyword evidence="5" id="KW-0732">Signal</keyword>
<dbReference type="RefSeq" id="WP_081146886.1">
    <property type="nucleotide sequence ID" value="NZ_LVYD01000042.1"/>
</dbReference>